<gene>
    <name evidence="1" type="ORF">HPLM_LOCUS7906</name>
</gene>
<evidence type="ECO:0000313" key="3">
    <source>
        <dbReference type="WBParaSite" id="HPLM_0000791401-mRNA-1"/>
    </source>
</evidence>
<reference evidence="3" key="1">
    <citation type="submission" date="2017-02" db="UniProtKB">
        <authorList>
            <consortium name="WormBaseParasite"/>
        </authorList>
    </citation>
    <scope>IDENTIFICATION</scope>
</reference>
<evidence type="ECO:0000313" key="1">
    <source>
        <dbReference type="EMBL" id="VDO33308.1"/>
    </source>
</evidence>
<organism evidence="3">
    <name type="scientific">Haemonchus placei</name>
    <name type="common">Barber's pole worm</name>
    <dbReference type="NCBI Taxonomy" id="6290"/>
    <lineage>
        <taxon>Eukaryota</taxon>
        <taxon>Metazoa</taxon>
        <taxon>Ecdysozoa</taxon>
        <taxon>Nematoda</taxon>
        <taxon>Chromadorea</taxon>
        <taxon>Rhabditida</taxon>
        <taxon>Rhabditina</taxon>
        <taxon>Rhabditomorpha</taxon>
        <taxon>Strongyloidea</taxon>
        <taxon>Trichostrongylidae</taxon>
        <taxon>Haemonchus</taxon>
    </lineage>
</organism>
<dbReference type="EMBL" id="UZAF01016747">
    <property type="protein sequence ID" value="VDO33308.1"/>
    <property type="molecule type" value="Genomic_DNA"/>
</dbReference>
<evidence type="ECO:0000313" key="2">
    <source>
        <dbReference type="Proteomes" id="UP000268014"/>
    </source>
</evidence>
<accession>A0A0N4WBS3</accession>
<keyword evidence="2" id="KW-1185">Reference proteome</keyword>
<dbReference type="AlphaFoldDB" id="A0A0N4WBS3"/>
<reference evidence="1 2" key="2">
    <citation type="submission" date="2018-11" db="EMBL/GenBank/DDBJ databases">
        <authorList>
            <consortium name="Pathogen Informatics"/>
        </authorList>
    </citation>
    <scope>NUCLEOTIDE SEQUENCE [LARGE SCALE GENOMIC DNA]</scope>
    <source>
        <strain evidence="1 2">MHpl1</strain>
    </source>
</reference>
<sequence length="87" mass="9777">MSDDRKAKSHTHFLLVIISPDEKNLNSDGPLVKDRYVTNGGTFNAFLCRSQRDLGSPSVLWRGFVSMKLTLQWLLTATIASCYKESV</sequence>
<protein>
    <submittedName>
        <fullName evidence="1 3">Uncharacterized protein</fullName>
    </submittedName>
</protein>
<proteinExistence type="predicted"/>
<dbReference type="Proteomes" id="UP000268014">
    <property type="component" value="Unassembled WGS sequence"/>
</dbReference>
<name>A0A0N4WBS3_HAEPC</name>
<dbReference type="WBParaSite" id="HPLM_0000791401-mRNA-1">
    <property type="protein sequence ID" value="HPLM_0000791401-mRNA-1"/>
    <property type="gene ID" value="HPLM_0000791401"/>
</dbReference>